<evidence type="ECO:0000313" key="2">
    <source>
        <dbReference type="EMBL" id="OGN27833.1"/>
    </source>
</evidence>
<dbReference type="GO" id="GO:0008757">
    <property type="term" value="F:S-adenosylmethionine-dependent methyltransferase activity"/>
    <property type="evidence" value="ECO:0007669"/>
    <property type="project" value="InterPro"/>
</dbReference>
<evidence type="ECO:0000313" key="3">
    <source>
        <dbReference type="Proteomes" id="UP000178444"/>
    </source>
</evidence>
<dbReference type="InterPro" id="IPR029063">
    <property type="entry name" value="SAM-dependent_MTases_sf"/>
</dbReference>
<dbReference type="Pfam" id="PF08241">
    <property type="entry name" value="Methyltransf_11"/>
    <property type="match status" value="1"/>
</dbReference>
<organism evidence="2 3">
    <name type="scientific">Candidatus Yanofskybacteria bacterium RIFCSPLOWO2_01_FULL_49_17</name>
    <dbReference type="NCBI Taxonomy" id="1802700"/>
    <lineage>
        <taxon>Bacteria</taxon>
        <taxon>Candidatus Yanofskyibacteriota</taxon>
    </lineage>
</organism>
<sequence>MGHLNNLEKIVGDLKGKKILDIGAGWGRFLMEGASRGYKISGIEIDKVKIEGARREAADRGLEINIVQAAAEKMPFADASFDFINAGEMIEHVRDPKKVLGEIHRVLRPGGKAYISVHNRFGLYDTHFRLYFLGWLPRRLANSYLSLFRRHKDYANAIDLHNIRDMHYFTFSQFHKLVAGLGFKIADIRELKINRKYNLMRLPILSLYKTLLRPFYFSTFHILLTKHEK</sequence>
<comment type="caution">
    <text evidence="2">The sequence shown here is derived from an EMBL/GenBank/DDBJ whole genome shotgun (WGS) entry which is preliminary data.</text>
</comment>
<dbReference type="Proteomes" id="UP000178444">
    <property type="component" value="Unassembled WGS sequence"/>
</dbReference>
<feature type="domain" description="Methyltransferase type 11" evidence="1">
    <location>
        <begin position="20"/>
        <end position="115"/>
    </location>
</feature>
<dbReference type="SUPFAM" id="SSF53335">
    <property type="entry name" value="S-adenosyl-L-methionine-dependent methyltransferases"/>
    <property type="match status" value="1"/>
</dbReference>
<dbReference type="CDD" id="cd02440">
    <property type="entry name" value="AdoMet_MTases"/>
    <property type="match status" value="1"/>
</dbReference>
<dbReference type="PANTHER" id="PTHR43591">
    <property type="entry name" value="METHYLTRANSFERASE"/>
    <property type="match status" value="1"/>
</dbReference>
<evidence type="ECO:0000259" key="1">
    <source>
        <dbReference type="Pfam" id="PF08241"/>
    </source>
</evidence>
<dbReference type="Gene3D" id="3.40.50.150">
    <property type="entry name" value="Vaccinia Virus protein VP39"/>
    <property type="match status" value="1"/>
</dbReference>
<protein>
    <recommendedName>
        <fullName evidence="1">Methyltransferase type 11 domain-containing protein</fullName>
    </recommendedName>
</protein>
<dbReference type="EMBL" id="MGKO01000006">
    <property type="protein sequence ID" value="OGN27833.1"/>
    <property type="molecule type" value="Genomic_DNA"/>
</dbReference>
<dbReference type="InterPro" id="IPR013216">
    <property type="entry name" value="Methyltransf_11"/>
</dbReference>
<reference evidence="2 3" key="1">
    <citation type="journal article" date="2016" name="Nat. Commun.">
        <title>Thousands of microbial genomes shed light on interconnected biogeochemical processes in an aquifer system.</title>
        <authorList>
            <person name="Anantharaman K."/>
            <person name="Brown C.T."/>
            <person name="Hug L.A."/>
            <person name="Sharon I."/>
            <person name="Castelle C.J."/>
            <person name="Probst A.J."/>
            <person name="Thomas B.C."/>
            <person name="Singh A."/>
            <person name="Wilkins M.J."/>
            <person name="Karaoz U."/>
            <person name="Brodie E.L."/>
            <person name="Williams K.H."/>
            <person name="Hubbard S.S."/>
            <person name="Banfield J.F."/>
        </authorList>
    </citation>
    <scope>NUCLEOTIDE SEQUENCE [LARGE SCALE GENOMIC DNA]</scope>
</reference>
<proteinExistence type="predicted"/>
<gene>
    <name evidence="2" type="ORF">A2941_00595</name>
</gene>
<name>A0A1F8GR31_9BACT</name>
<accession>A0A1F8GR31</accession>
<dbReference type="AlphaFoldDB" id="A0A1F8GR31"/>